<dbReference type="Proteomes" id="UP000313849">
    <property type="component" value="Unassembled WGS sequence"/>
</dbReference>
<dbReference type="SUPFAM" id="SSF48498">
    <property type="entry name" value="Tetracyclin repressor-like, C-terminal domain"/>
    <property type="match status" value="1"/>
</dbReference>
<protein>
    <submittedName>
        <fullName evidence="5">TetR/AcrR family transcriptional regulator</fullName>
    </submittedName>
</protein>
<dbReference type="Gene3D" id="1.10.357.10">
    <property type="entry name" value="Tetracycline Repressor, domain 2"/>
    <property type="match status" value="1"/>
</dbReference>
<dbReference type="SUPFAM" id="SSF46689">
    <property type="entry name" value="Homeodomain-like"/>
    <property type="match status" value="1"/>
</dbReference>
<dbReference type="PANTHER" id="PTHR30055">
    <property type="entry name" value="HTH-TYPE TRANSCRIPTIONAL REGULATOR RUTR"/>
    <property type="match status" value="1"/>
</dbReference>
<comment type="caution">
    <text evidence="5">The sequence shown here is derived from an EMBL/GenBank/DDBJ whole genome shotgun (WGS) entry which is preliminary data.</text>
</comment>
<keyword evidence="6" id="KW-1185">Reference proteome</keyword>
<sequence>MSRVDVDAASSTSPAPEPSADGRARRWDTHRATRRDELTRAARRAVHHGGPDLSMDEIATAIGTSKSIVYRYFRDRSGLQAAVGEAVLRDLGAALAEATRGAADPGETVHAMVEVYLAMISTSPAVYQFVTRAGDVGDADAPMRTLADDAAALLVPELEQVLLDSGREGALAHMWAAGVIGFVRGAAEVWLAERASDGALGSPRPAPEDGSPDPALVTLADTITSWICLGTGATPSAVP</sequence>
<dbReference type="Pfam" id="PF19344">
    <property type="entry name" value="TetR_C_32"/>
    <property type="match status" value="1"/>
</dbReference>
<dbReference type="InterPro" id="IPR045823">
    <property type="entry name" value="TetR_C_32"/>
</dbReference>
<dbReference type="RefSeq" id="WP_139985733.1">
    <property type="nucleotide sequence ID" value="NZ_VENP01000003.1"/>
</dbReference>
<reference evidence="5 6" key="1">
    <citation type="submission" date="2019-06" db="EMBL/GenBank/DDBJ databases">
        <title>Draft genome sequence of Miniimonas arenae KCTC 19750T isolated from sea sand.</title>
        <authorList>
            <person name="Park S.-J."/>
        </authorList>
    </citation>
    <scope>NUCLEOTIDE SEQUENCE [LARGE SCALE GENOMIC DNA]</scope>
    <source>
        <strain evidence="5 6">KCTC 19750</strain>
    </source>
</reference>
<evidence type="ECO:0000256" key="1">
    <source>
        <dbReference type="ARBA" id="ARBA00023125"/>
    </source>
</evidence>
<dbReference type="InterPro" id="IPR009057">
    <property type="entry name" value="Homeodomain-like_sf"/>
</dbReference>
<dbReference type="PANTHER" id="PTHR30055:SF160">
    <property type="entry name" value="TRANSCRIPTIONAL REGULATORY PROTEIN (PROBABLY ASNC-FAMILY)-RELATED"/>
    <property type="match status" value="1"/>
</dbReference>
<dbReference type="AlphaFoldDB" id="A0A5C5BH63"/>
<dbReference type="PROSITE" id="PS50977">
    <property type="entry name" value="HTH_TETR_2"/>
    <property type="match status" value="1"/>
</dbReference>
<evidence type="ECO:0000256" key="3">
    <source>
        <dbReference type="SAM" id="MobiDB-lite"/>
    </source>
</evidence>
<gene>
    <name evidence="5" type="ORF">FH969_01915</name>
</gene>
<accession>A0A5C5BH63</accession>
<evidence type="ECO:0000259" key="4">
    <source>
        <dbReference type="PROSITE" id="PS50977"/>
    </source>
</evidence>
<dbReference type="EMBL" id="VENP01000003">
    <property type="protein sequence ID" value="TNU76873.1"/>
    <property type="molecule type" value="Genomic_DNA"/>
</dbReference>
<feature type="region of interest" description="Disordered" evidence="3">
    <location>
        <begin position="1"/>
        <end position="30"/>
    </location>
</feature>
<evidence type="ECO:0000313" key="6">
    <source>
        <dbReference type="Proteomes" id="UP000313849"/>
    </source>
</evidence>
<dbReference type="InterPro" id="IPR050109">
    <property type="entry name" value="HTH-type_TetR-like_transc_reg"/>
</dbReference>
<evidence type="ECO:0000313" key="5">
    <source>
        <dbReference type="EMBL" id="TNU76873.1"/>
    </source>
</evidence>
<dbReference type="OrthoDB" id="4542604at2"/>
<feature type="compositionally biased region" description="Basic and acidic residues" evidence="3">
    <location>
        <begin position="20"/>
        <end position="30"/>
    </location>
</feature>
<dbReference type="GO" id="GO:0000976">
    <property type="term" value="F:transcription cis-regulatory region binding"/>
    <property type="evidence" value="ECO:0007669"/>
    <property type="project" value="TreeGrafter"/>
</dbReference>
<name>A0A5C5BH63_9MICO</name>
<feature type="domain" description="HTH tetR-type" evidence="4">
    <location>
        <begin position="32"/>
        <end position="91"/>
    </location>
</feature>
<feature type="DNA-binding region" description="H-T-H motif" evidence="2">
    <location>
        <begin position="54"/>
        <end position="73"/>
    </location>
</feature>
<dbReference type="InterPro" id="IPR036271">
    <property type="entry name" value="Tet_transcr_reg_TetR-rel_C_sf"/>
</dbReference>
<dbReference type="Pfam" id="PF00440">
    <property type="entry name" value="TetR_N"/>
    <property type="match status" value="1"/>
</dbReference>
<dbReference type="InterPro" id="IPR001647">
    <property type="entry name" value="HTH_TetR"/>
</dbReference>
<organism evidence="5 6">
    <name type="scientific">Miniimonas arenae</name>
    <dbReference type="NCBI Taxonomy" id="676201"/>
    <lineage>
        <taxon>Bacteria</taxon>
        <taxon>Bacillati</taxon>
        <taxon>Actinomycetota</taxon>
        <taxon>Actinomycetes</taxon>
        <taxon>Micrococcales</taxon>
        <taxon>Beutenbergiaceae</taxon>
        <taxon>Miniimonas</taxon>
    </lineage>
</organism>
<evidence type="ECO:0000256" key="2">
    <source>
        <dbReference type="PROSITE-ProRule" id="PRU00335"/>
    </source>
</evidence>
<keyword evidence="1 2" id="KW-0238">DNA-binding</keyword>
<dbReference type="GO" id="GO:0003700">
    <property type="term" value="F:DNA-binding transcription factor activity"/>
    <property type="evidence" value="ECO:0007669"/>
    <property type="project" value="TreeGrafter"/>
</dbReference>
<proteinExistence type="predicted"/>